<dbReference type="InterPro" id="IPR013784">
    <property type="entry name" value="Carb-bd-like_fold"/>
</dbReference>
<dbReference type="InterPro" id="IPR011044">
    <property type="entry name" value="Quino_amine_DH_bsu"/>
</dbReference>
<dbReference type="PROSITE" id="PS51257">
    <property type="entry name" value="PROKAR_LIPOPROTEIN"/>
    <property type="match status" value="1"/>
</dbReference>
<organism evidence="1 2">
    <name type="scientific">Archangium gephyra</name>
    <dbReference type="NCBI Taxonomy" id="48"/>
    <lineage>
        <taxon>Bacteria</taxon>
        <taxon>Pseudomonadati</taxon>
        <taxon>Myxococcota</taxon>
        <taxon>Myxococcia</taxon>
        <taxon>Myxococcales</taxon>
        <taxon>Cystobacterineae</taxon>
        <taxon>Archangiaceae</taxon>
        <taxon>Archangium</taxon>
    </lineage>
</organism>
<dbReference type="EMBL" id="QFQP01000003">
    <property type="protein sequence ID" value="PZR16610.1"/>
    <property type="molecule type" value="Genomic_DNA"/>
</dbReference>
<dbReference type="SUPFAM" id="SSF49452">
    <property type="entry name" value="Starch-binding domain-like"/>
    <property type="match status" value="2"/>
</dbReference>
<accession>A0A2W5TLZ4</accession>
<name>A0A2W5TLZ4_9BACT</name>
<dbReference type="SUPFAM" id="SSF50969">
    <property type="entry name" value="YVTN repeat-like/Quinoprotein amine dehydrogenase"/>
    <property type="match status" value="1"/>
</dbReference>
<dbReference type="AlphaFoldDB" id="A0A2W5TLZ4"/>
<sequence>MRQPVKSNMRASQRTPFVYPIVALVVLAGCRDLAVPPEPGPGSVQGTLVYYRPGRATPQVAVGARVSLRNSSVTAVANAQGNFRLEPVTQTTGTLLFAFDLDGDGVDDRQRSMELQEIGTGPGKDVVLGTVTLGLNATVVGRARRGELGAALSGHAGTSVVIPEAPYATTTADDGSFLLPELPEGELRIAFVRTGYEVTVQPFTARAGEEVNLAPVVLPPLSGVPSSGRIVGRVLSALGAPLPSARVSVAISGVTVSETNVDGDGRFVFASLGSGLYDLAVENAGSATLVVRNVIRAEGDTDVGDLLLGEGTSTAPDFTPLPGLDGGAVIIVPDGGVGPVAVISPARIAVALDPPDDGGTTIDFEVNGDLSLGIAPLRYAWSSGTTDLFVDQPSDFSSHVRFYWGVTQTMASEAEVQLVVSDVRGSSQMVTAPVYFAFRPTAVLSPTVATVASAVIVTSVASTDPQGLPIVARRFGIVSGAAELQPGVTADDRRLVAHAPGVVEVFLEVENSVGVVSRRATSKVTFTTGSDAGSIFADAGALQTVDAGSTVFLNGTVVSTDPSFSQLWTEVMPQSPSITLNAPTAQAASFVAPIVVGDQLRRFRLEARSPANCMTSDPDCRNAASETQVIITDVHGPGGAVFSFDQSPAHHRFAALDVEFDEPIGGTPSATLLNVSTGTVVPTSTLRVAPQRARVFPTRALQAGVTYRLTVNVVDQTPRANPSSVNGTFIARDSVMRPPLIATLESTAVIDAPHPSVLLKEPNALYVAARIINSAPTEVALFEAYDVSPNAPQPALPLQRWDAGVHLGLKKVPSSKKLQLVGNTVYAGLSTPDGNWTPTPGGAALFAATSTGWREIPNFGSPTQLAGPMFSDGASLFVAAATTNVLVTRFTPSSQTWPDFVTSPSNAEHIDSLVTPSSAGKLIAAGDSFGGSRFLAWQNPSSLELRIGRSAAANLWTPTLVTPLTETLNGLRTAVSDGVEYVAYSRFVGGSNTLELRGGSTFATYTVPSLLPGVTGFDLVAAGKYLWLTVSNGGRIYVWRKSALASETSFELVDGPNNDESLNDLNCTPANPELSGLPTGVWVTWTERCGTNPWQVVVTKLD</sequence>
<dbReference type="GO" id="GO:0030246">
    <property type="term" value="F:carbohydrate binding"/>
    <property type="evidence" value="ECO:0007669"/>
    <property type="project" value="InterPro"/>
</dbReference>
<proteinExistence type="predicted"/>
<evidence type="ECO:0000313" key="1">
    <source>
        <dbReference type="EMBL" id="PZR16610.1"/>
    </source>
</evidence>
<comment type="caution">
    <text evidence="1">The sequence shown here is derived from an EMBL/GenBank/DDBJ whole genome shotgun (WGS) entry which is preliminary data.</text>
</comment>
<protein>
    <submittedName>
        <fullName evidence="1">Uncharacterized protein</fullName>
    </submittedName>
</protein>
<dbReference type="Proteomes" id="UP000249061">
    <property type="component" value="Unassembled WGS sequence"/>
</dbReference>
<dbReference type="Pfam" id="PF13620">
    <property type="entry name" value="CarboxypepD_reg"/>
    <property type="match status" value="1"/>
</dbReference>
<evidence type="ECO:0000313" key="2">
    <source>
        <dbReference type="Proteomes" id="UP000249061"/>
    </source>
</evidence>
<reference evidence="1 2" key="1">
    <citation type="submission" date="2017-08" db="EMBL/GenBank/DDBJ databases">
        <title>Infants hospitalized years apart are colonized by the same room-sourced microbial strains.</title>
        <authorList>
            <person name="Brooks B."/>
            <person name="Olm M.R."/>
            <person name="Firek B.A."/>
            <person name="Baker R."/>
            <person name="Thomas B.C."/>
            <person name="Morowitz M.J."/>
            <person name="Banfield J.F."/>
        </authorList>
    </citation>
    <scope>NUCLEOTIDE SEQUENCE [LARGE SCALE GENOMIC DNA]</scope>
    <source>
        <strain evidence="1">S2_003_000_R2_14</strain>
    </source>
</reference>
<gene>
    <name evidence="1" type="ORF">DI536_05465</name>
</gene>